<dbReference type="GO" id="GO:0031965">
    <property type="term" value="C:nuclear membrane"/>
    <property type="evidence" value="ECO:0007669"/>
    <property type="project" value="InterPro"/>
</dbReference>
<feature type="compositionally biased region" description="Basic and acidic residues" evidence="1">
    <location>
        <begin position="178"/>
        <end position="193"/>
    </location>
</feature>
<sequence>MERRTYEGPMEWEYHDGGPLDATSPFSQVAKSHAPSNVFSTPSKFGSRPNPFANTPSRTLPHPPQTSSFSPRIQSGNTAPPFRNPAFTTPRKPFDESVFSEAESSPALTETPDLGNDTPEVDRLNDMHLGTITPSRVDKNLRYGKSVAHPKRYQSGKGEIPRGSRDYAALRKRRRHNNDRDVGSLRYHSSRDDSESESDGEDVEGVPRPSQRRSRKEGRGKVKGWFDTVVEMINHNPNMPDNLSKWIALLVNMFVIAVFVYFGWSLVSTVRSDINNANEAARREIITRALECNDQYILNECAKKDRPALKAMCDEWDECRIQDPESIMVVKNTAKQVAEVINEFAGTMTMHAWAFFFGLLLLCLAMNTLTGGVSAGTGIKPTNPVPSKSVPEAGAPQPSGFPGDVSQAYMWVPLQTPRRLQQVDFDDDDATDTDGASPQQRKTTLPAPQTPSRRQSPNKGDRVRSPMKLGPTPRGF</sequence>
<dbReference type="SMART" id="SM01042">
    <property type="entry name" value="Brr6_like_C_C"/>
    <property type="match status" value="1"/>
</dbReference>
<keyword evidence="2" id="KW-0812">Transmembrane</keyword>
<dbReference type="GO" id="GO:0006998">
    <property type="term" value="P:nuclear envelope organization"/>
    <property type="evidence" value="ECO:0007669"/>
    <property type="project" value="InterPro"/>
</dbReference>
<reference evidence="4 5" key="1">
    <citation type="journal article" date="2018" name="Mol. Ecol.">
        <title>The obligate alkalophilic soda-lake fungus Sodiomyces alkalinus has shifted to a protein diet.</title>
        <authorList>
            <person name="Grum-Grzhimaylo A.A."/>
            <person name="Falkoski D.L."/>
            <person name="van den Heuvel J."/>
            <person name="Valero-Jimenez C.A."/>
            <person name="Min B."/>
            <person name="Choi I.G."/>
            <person name="Lipzen A."/>
            <person name="Daum C.G."/>
            <person name="Aanen D.K."/>
            <person name="Tsang A."/>
            <person name="Henrissat B."/>
            <person name="Bilanenko E.N."/>
            <person name="de Vries R.P."/>
            <person name="van Kan J.A.L."/>
            <person name="Grigoriev I.V."/>
            <person name="Debets A.J.M."/>
        </authorList>
    </citation>
    <scope>NUCLEOTIDE SEQUENCE [LARGE SCALE GENOMIC DNA]</scope>
    <source>
        <strain evidence="4 5">F11</strain>
    </source>
</reference>
<dbReference type="PANTHER" id="PTHR28136">
    <property type="entry name" value="NUCLEUS EXPORT PROTEIN BRR6"/>
    <property type="match status" value="1"/>
</dbReference>
<feature type="domain" description="Brl1/Brr6" evidence="3">
    <location>
        <begin position="243"/>
        <end position="374"/>
    </location>
</feature>
<evidence type="ECO:0000313" key="5">
    <source>
        <dbReference type="Proteomes" id="UP000272025"/>
    </source>
</evidence>
<evidence type="ECO:0000259" key="3">
    <source>
        <dbReference type="SMART" id="SM01042"/>
    </source>
</evidence>
<name>A0A3N2Q4C2_SODAK</name>
<evidence type="ECO:0000256" key="1">
    <source>
        <dbReference type="SAM" id="MobiDB-lite"/>
    </source>
</evidence>
<dbReference type="RefSeq" id="XP_028469415.1">
    <property type="nucleotide sequence ID" value="XM_028611443.1"/>
</dbReference>
<dbReference type="Proteomes" id="UP000272025">
    <property type="component" value="Unassembled WGS sequence"/>
</dbReference>
<feature type="compositionally biased region" description="Basic and acidic residues" evidence="1">
    <location>
        <begin position="1"/>
        <end position="18"/>
    </location>
</feature>
<dbReference type="OrthoDB" id="5961at2759"/>
<feature type="compositionally biased region" description="Polar residues" evidence="1">
    <location>
        <begin position="65"/>
        <end position="78"/>
    </location>
</feature>
<dbReference type="PANTHER" id="PTHR28136:SF1">
    <property type="entry name" value="NUCLEUS EXPORT PROTEIN BRL1"/>
    <property type="match status" value="1"/>
</dbReference>
<feature type="transmembrane region" description="Helical" evidence="2">
    <location>
        <begin position="246"/>
        <end position="264"/>
    </location>
</feature>
<keyword evidence="5" id="KW-1185">Reference proteome</keyword>
<gene>
    <name evidence="4" type="ORF">SODALDRAFT_331366</name>
</gene>
<dbReference type="Pfam" id="PF10104">
    <property type="entry name" value="Brr6_like_C_C"/>
    <property type="match status" value="1"/>
</dbReference>
<dbReference type="GeneID" id="39579921"/>
<protein>
    <recommendedName>
        <fullName evidence="3">Brl1/Brr6 domain-containing protein</fullName>
    </recommendedName>
</protein>
<dbReference type="AlphaFoldDB" id="A0A3N2Q4C2"/>
<feature type="region of interest" description="Disordered" evidence="1">
    <location>
        <begin position="422"/>
        <end position="476"/>
    </location>
</feature>
<evidence type="ECO:0000313" key="4">
    <source>
        <dbReference type="EMBL" id="ROT41609.1"/>
    </source>
</evidence>
<proteinExistence type="predicted"/>
<accession>A0A3N2Q4C2</accession>
<feature type="compositionally biased region" description="Polar residues" evidence="1">
    <location>
        <begin position="24"/>
        <end position="44"/>
    </location>
</feature>
<dbReference type="STRING" id="1314773.A0A3N2Q4C2"/>
<evidence type="ECO:0000256" key="2">
    <source>
        <dbReference type="SAM" id="Phobius"/>
    </source>
</evidence>
<keyword evidence="2" id="KW-0472">Membrane</keyword>
<dbReference type="GO" id="GO:0055088">
    <property type="term" value="P:lipid homeostasis"/>
    <property type="evidence" value="ECO:0007669"/>
    <property type="project" value="InterPro"/>
</dbReference>
<feature type="region of interest" description="Disordered" evidence="1">
    <location>
        <begin position="378"/>
        <end position="405"/>
    </location>
</feature>
<dbReference type="InterPro" id="IPR040202">
    <property type="entry name" value="Brl1/Brr6"/>
</dbReference>
<organism evidence="4 5">
    <name type="scientific">Sodiomyces alkalinus (strain CBS 110278 / VKM F-3762 / F11)</name>
    <name type="common">Alkaliphilic filamentous fungus</name>
    <dbReference type="NCBI Taxonomy" id="1314773"/>
    <lineage>
        <taxon>Eukaryota</taxon>
        <taxon>Fungi</taxon>
        <taxon>Dikarya</taxon>
        <taxon>Ascomycota</taxon>
        <taxon>Pezizomycotina</taxon>
        <taxon>Sordariomycetes</taxon>
        <taxon>Hypocreomycetidae</taxon>
        <taxon>Glomerellales</taxon>
        <taxon>Plectosphaerellaceae</taxon>
        <taxon>Sodiomyces</taxon>
    </lineage>
</organism>
<feature type="compositionally biased region" description="Basic and acidic residues" evidence="1">
    <location>
        <begin position="159"/>
        <end position="169"/>
    </location>
</feature>
<keyword evidence="2" id="KW-1133">Transmembrane helix</keyword>
<dbReference type="EMBL" id="ML119052">
    <property type="protein sequence ID" value="ROT41609.1"/>
    <property type="molecule type" value="Genomic_DNA"/>
</dbReference>
<feature type="compositionally biased region" description="Basic residues" evidence="1">
    <location>
        <begin position="210"/>
        <end position="219"/>
    </location>
</feature>
<feature type="compositionally biased region" description="Polar residues" evidence="1">
    <location>
        <begin position="436"/>
        <end position="458"/>
    </location>
</feature>
<feature type="compositionally biased region" description="Acidic residues" evidence="1">
    <location>
        <begin position="194"/>
        <end position="204"/>
    </location>
</feature>
<feature type="transmembrane region" description="Helical" evidence="2">
    <location>
        <begin position="352"/>
        <end position="370"/>
    </location>
</feature>
<dbReference type="InterPro" id="IPR018767">
    <property type="entry name" value="Brl1/Brr6_dom"/>
</dbReference>
<feature type="region of interest" description="Disordered" evidence="1">
    <location>
        <begin position="1"/>
        <end position="219"/>
    </location>
</feature>